<protein>
    <recommendedName>
        <fullName evidence="3">Peptidase metallopeptidase domain-containing protein</fullName>
    </recommendedName>
</protein>
<dbReference type="Gene3D" id="3.40.390.10">
    <property type="entry name" value="Collagenase (Catalytic Domain)"/>
    <property type="match status" value="1"/>
</dbReference>
<evidence type="ECO:0000313" key="2">
    <source>
        <dbReference type="Proteomes" id="UP001201262"/>
    </source>
</evidence>
<dbReference type="EMBL" id="JAJTJA010000011">
    <property type="protein sequence ID" value="KAH8692294.1"/>
    <property type="molecule type" value="Genomic_DNA"/>
</dbReference>
<organism evidence="1 2">
    <name type="scientific">Talaromyces proteolyticus</name>
    <dbReference type="NCBI Taxonomy" id="1131652"/>
    <lineage>
        <taxon>Eukaryota</taxon>
        <taxon>Fungi</taxon>
        <taxon>Dikarya</taxon>
        <taxon>Ascomycota</taxon>
        <taxon>Pezizomycotina</taxon>
        <taxon>Eurotiomycetes</taxon>
        <taxon>Eurotiomycetidae</taxon>
        <taxon>Eurotiales</taxon>
        <taxon>Trichocomaceae</taxon>
        <taxon>Talaromyces</taxon>
        <taxon>Talaromyces sect. Bacilispori</taxon>
    </lineage>
</organism>
<dbReference type="Proteomes" id="UP001201262">
    <property type="component" value="Unassembled WGS sequence"/>
</dbReference>
<keyword evidence="2" id="KW-1185">Reference proteome</keyword>
<proteinExistence type="predicted"/>
<comment type="caution">
    <text evidence="1">The sequence shown here is derived from an EMBL/GenBank/DDBJ whole genome shotgun (WGS) entry which is preliminary data.</text>
</comment>
<dbReference type="RefSeq" id="XP_046068291.1">
    <property type="nucleotide sequence ID" value="XM_046217104.1"/>
</dbReference>
<evidence type="ECO:0008006" key="3">
    <source>
        <dbReference type="Google" id="ProtNLM"/>
    </source>
</evidence>
<dbReference type="GO" id="GO:0008237">
    <property type="term" value="F:metallopeptidase activity"/>
    <property type="evidence" value="ECO:0007669"/>
    <property type="project" value="InterPro"/>
</dbReference>
<accession>A0AAD4PX67</accession>
<sequence length="227" mass="26996">MIISKKFKWPKDDDGTARISIGFLDGNNFQKNRVITTAGQWENACPNIEFVWEDDPKDADVRITFNSHEWYSKVGSNAKNFPKSESTTKLRWKSDLKEMDRQILHEFGHILGAEHEQFSPSFPYKWNRDALVEYWKEYYHNQNKSWGNGQLITRAREKVDRDIIFRYRVNDPNYYMSAFDGHSIMLYEIHEEWLEVNPSFGKTPEEFPENYEISRIDRATMNKIYSG</sequence>
<name>A0AAD4PX67_9EURO</name>
<gene>
    <name evidence="1" type="ORF">BGW36DRAFT_387339</name>
</gene>
<evidence type="ECO:0000313" key="1">
    <source>
        <dbReference type="EMBL" id="KAH8692294.1"/>
    </source>
</evidence>
<dbReference type="SUPFAM" id="SSF55486">
    <property type="entry name" value="Metalloproteases ('zincins'), catalytic domain"/>
    <property type="match status" value="1"/>
</dbReference>
<dbReference type="InterPro" id="IPR024079">
    <property type="entry name" value="MetalloPept_cat_dom_sf"/>
</dbReference>
<dbReference type="AlphaFoldDB" id="A0AAD4PX67"/>
<reference evidence="1" key="1">
    <citation type="submission" date="2021-12" db="EMBL/GenBank/DDBJ databases">
        <title>Convergent genome expansion in fungi linked to evolution of root-endophyte symbiosis.</title>
        <authorList>
            <consortium name="DOE Joint Genome Institute"/>
            <person name="Ke Y.-H."/>
            <person name="Bonito G."/>
            <person name="Liao H.-L."/>
            <person name="Looney B."/>
            <person name="Rojas-Flechas A."/>
            <person name="Nash J."/>
            <person name="Hameed K."/>
            <person name="Schadt C."/>
            <person name="Martin F."/>
            <person name="Crous P.W."/>
            <person name="Miettinen O."/>
            <person name="Magnuson J.K."/>
            <person name="Labbe J."/>
            <person name="Jacobson D."/>
            <person name="Doktycz M.J."/>
            <person name="Veneault-Fourrey C."/>
            <person name="Kuo A."/>
            <person name="Mondo S."/>
            <person name="Calhoun S."/>
            <person name="Riley R."/>
            <person name="Ohm R."/>
            <person name="LaButti K."/>
            <person name="Andreopoulos B."/>
            <person name="Pangilinan J."/>
            <person name="Nolan M."/>
            <person name="Tritt A."/>
            <person name="Clum A."/>
            <person name="Lipzen A."/>
            <person name="Daum C."/>
            <person name="Barry K."/>
            <person name="Grigoriev I.V."/>
            <person name="Vilgalys R."/>
        </authorList>
    </citation>
    <scope>NUCLEOTIDE SEQUENCE</scope>
    <source>
        <strain evidence="1">PMI_201</strain>
    </source>
</reference>
<dbReference type="GeneID" id="70247391"/>